<feature type="region of interest" description="Phosphopantothenoylcysteine decarboxylase" evidence="3">
    <location>
        <begin position="1"/>
        <end position="190"/>
    </location>
</feature>
<organism evidence="7 8">
    <name type="scientific">Rapidithrix thailandica</name>
    <dbReference type="NCBI Taxonomy" id="413964"/>
    <lineage>
        <taxon>Bacteria</taxon>
        <taxon>Pseudomonadati</taxon>
        <taxon>Bacteroidota</taxon>
        <taxon>Cytophagia</taxon>
        <taxon>Cytophagales</taxon>
        <taxon>Flammeovirgaceae</taxon>
        <taxon>Rapidithrix</taxon>
    </lineage>
</organism>
<comment type="function">
    <text evidence="4">Catalyzes two steps in the biosynthesis of coenzyme A. In the first step cysteine is conjugated to 4'-phosphopantothenate to form 4-phosphopantothenoylcysteine, in the latter compound is decarboxylated to form 4'-phosphopantotheine.</text>
</comment>
<dbReference type="Gene3D" id="3.40.50.10300">
    <property type="entry name" value="CoaB-like"/>
    <property type="match status" value="1"/>
</dbReference>
<feature type="binding site" evidence="3">
    <location>
        <position position="326"/>
    </location>
    <ligand>
        <name>CTP</name>
        <dbReference type="ChEBI" id="CHEBI:37563"/>
    </ligand>
</feature>
<comment type="catalytic activity">
    <reaction evidence="3 4">
        <text>N-[(R)-4-phosphopantothenoyl]-L-cysteine + H(+) = (R)-4'-phosphopantetheine + CO2</text>
        <dbReference type="Rhea" id="RHEA:16793"/>
        <dbReference type="ChEBI" id="CHEBI:15378"/>
        <dbReference type="ChEBI" id="CHEBI:16526"/>
        <dbReference type="ChEBI" id="CHEBI:59458"/>
        <dbReference type="ChEBI" id="CHEBI:61723"/>
        <dbReference type="EC" id="4.1.1.36"/>
    </reaction>
</comment>
<keyword evidence="2 3" id="KW-0456">Lyase</keyword>
<name>A0AAW9SDL5_9BACT</name>
<dbReference type="SUPFAM" id="SSF102645">
    <property type="entry name" value="CoaB-like"/>
    <property type="match status" value="1"/>
</dbReference>
<dbReference type="GO" id="GO:0015941">
    <property type="term" value="P:pantothenate catabolic process"/>
    <property type="evidence" value="ECO:0007669"/>
    <property type="project" value="InterPro"/>
</dbReference>
<comment type="cofactor">
    <cofactor evidence="3">
        <name>FMN</name>
        <dbReference type="ChEBI" id="CHEBI:58210"/>
    </cofactor>
    <text evidence="3">Binds 1 FMN per subunit.</text>
</comment>
<keyword evidence="1 3" id="KW-0210">Decarboxylase</keyword>
<dbReference type="HAMAP" id="MF_02225">
    <property type="entry name" value="CoaBC"/>
    <property type="match status" value="1"/>
</dbReference>
<comment type="cofactor">
    <cofactor evidence="3">
        <name>Mg(2+)</name>
        <dbReference type="ChEBI" id="CHEBI:18420"/>
    </cofactor>
</comment>
<comment type="catalytic activity">
    <reaction evidence="3 4">
        <text>(R)-4'-phosphopantothenate + L-cysteine + CTP = N-[(R)-4-phosphopantothenoyl]-L-cysteine + CMP + diphosphate + H(+)</text>
        <dbReference type="Rhea" id="RHEA:19397"/>
        <dbReference type="ChEBI" id="CHEBI:10986"/>
        <dbReference type="ChEBI" id="CHEBI:15378"/>
        <dbReference type="ChEBI" id="CHEBI:33019"/>
        <dbReference type="ChEBI" id="CHEBI:35235"/>
        <dbReference type="ChEBI" id="CHEBI:37563"/>
        <dbReference type="ChEBI" id="CHEBI:59458"/>
        <dbReference type="ChEBI" id="CHEBI:60377"/>
        <dbReference type="EC" id="6.3.2.5"/>
    </reaction>
</comment>
<dbReference type="NCBIfam" id="TIGR00521">
    <property type="entry name" value="coaBC_dfp"/>
    <property type="match status" value="1"/>
</dbReference>
<feature type="region of interest" description="Phosphopantothenate--cysteine ligase" evidence="3">
    <location>
        <begin position="191"/>
        <end position="404"/>
    </location>
</feature>
<keyword evidence="3" id="KW-0479">Metal-binding</keyword>
<reference evidence="7 8" key="1">
    <citation type="submission" date="2024-04" db="EMBL/GenBank/DDBJ databases">
        <title>Novel genus in family Flammeovirgaceae.</title>
        <authorList>
            <person name="Nguyen T.H."/>
            <person name="Vuong T.Q."/>
            <person name="Le H."/>
            <person name="Kim S.-G."/>
        </authorList>
    </citation>
    <scope>NUCLEOTIDE SEQUENCE [LARGE SCALE GENOMIC DNA]</scope>
    <source>
        <strain evidence="7 8">JCM 23209</strain>
    </source>
</reference>
<evidence type="ECO:0000259" key="5">
    <source>
        <dbReference type="Pfam" id="PF02441"/>
    </source>
</evidence>
<dbReference type="Pfam" id="PF04127">
    <property type="entry name" value="DFP"/>
    <property type="match status" value="1"/>
</dbReference>
<comment type="caution">
    <text evidence="7">The sequence shown here is derived from an EMBL/GenBank/DDBJ whole genome shotgun (WGS) entry which is preliminary data.</text>
</comment>
<dbReference type="EC" id="6.3.2.5" evidence="3"/>
<feature type="binding site" evidence="3">
    <location>
        <position position="344"/>
    </location>
    <ligand>
        <name>CTP</name>
        <dbReference type="ChEBI" id="CHEBI:37563"/>
    </ligand>
</feature>
<dbReference type="GO" id="GO:0071513">
    <property type="term" value="C:phosphopantothenoylcysteine decarboxylase complex"/>
    <property type="evidence" value="ECO:0007669"/>
    <property type="project" value="TreeGrafter"/>
</dbReference>
<dbReference type="InterPro" id="IPR035929">
    <property type="entry name" value="CoaB-like_sf"/>
</dbReference>
<comment type="caution">
    <text evidence="3">Lacks conserved residue(s) required for the propagation of feature annotation.</text>
</comment>
<comment type="similarity">
    <text evidence="3 4">In the N-terminal section; belongs to the HFCD (homo-oligomeric flavin containing Cys decarboxylase) superfamily.</text>
</comment>
<proteinExistence type="inferred from homology"/>
<dbReference type="InterPro" id="IPR003382">
    <property type="entry name" value="Flavoprotein"/>
</dbReference>
<dbReference type="GO" id="GO:0010181">
    <property type="term" value="F:FMN binding"/>
    <property type="evidence" value="ECO:0007669"/>
    <property type="project" value="UniProtKB-UniRule"/>
</dbReference>
<dbReference type="InterPro" id="IPR036551">
    <property type="entry name" value="Flavin_trans-like"/>
</dbReference>
<dbReference type="GO" id="GO:0004632">
    <property type="term" value="F:phosphopantothenate--cysteine ligase activity"/>
    <property type="evidence" value="ECO:0007669"/>
    <property type="project" value="UniProtKB-UniRule"/>
</dbReference>
<dbReference type="GO" id="GO:0046872">
    <property type="term" value="F:metal ion binding"/>
    <property type="evidence" value="ECO:0007669"/>
    <property type="project" value="UniProtKB-KW"/>
</dbReference>
<feature type="binding site" evidence="3">
    <location>
        <position position="281"/>
    </location>
    <ligand>
        <name>CTP</name>
        <dbReference type="ChEBI" id="CHEBI:37563"/>
    </ligand>
</feature>
<gene>
    <name evidence="3 7" type="primary">coaBC</name>
    <name evidence="7" type="ORF">AAG747_13595</name>
</gene>
<keyword evidence="3 4" id="KW-0436">Ligase</keyword>
<dbReference type="Pfam" id="PF02441">
    <property type="entry name" value="Flavoprotein"/>
    <property type="match status" value="1"/>
</dbReference>
<feature type="domain" description="DNA/pantothenate metabolism flavoprotein C-terminal" evidence="6">
    <location>
        <begin position="186"/>
        <end position="394"/>
    </location>
</feature>
<dbReference type="AlphaFoldDB" id="A0AAW9SDL5"/>
<evidence type="ECO:0000256" key="2">
    <source>
        <dbReference type="ARBA" id="ARBA00023239"/>
    </source>
</evidence>
<dbReference type="RefSeq" id="WP_346821725.1">
    <property type="nucleotide sequence ID" value="NZ_JBDKWZ010000007.1"/>
</dbReference>
<dbReference type="Gene3D" id="3.40.50.1950">
    <property type="entry name" value="Flavin prenyltransferase-like"/>
    <property type="match status" value="1"/>
</dbReference>
<keyword evidence="3 4" id="KW-0285">Flavoprotein</keyword>
<dbReference type="GO" id="GO:0004633">
    <property type="term" value="F:phosphopantothenoylcysteine decarboxylase activity"/>
    <property type="evidence" value="ECO:0007669"/>
    <property type="project" value="UniProtKB-UniRule"/>
</dbReference>
<evidence type="ECO:0000313" key="7">
    <source>
        <dbReference type="EMBL" id="MEN7548951.1"/>
    </source>
</evidence>
<feature type="binding site" evidence="3">
    <location>
        <position position="291"/>
    </location>
    <ligand>
        <name>CTP</name>
        <dbReference type="ChEBI" id="CHEBI:37563"/>
    </ligand>
</feature>
<evidence type="ECO:0000256" key="3">
    <source>
        <dbReference type="HAMAP-Rule" id="MF_02225"/>
    </source>
</evidence>
<dbReference type="InterPro" id="IPR007085">
    <property type="entry name" value="DNA/pantothenate-metab_flavo_C"/>
</dbReference>
<dbReference type="InterPro" id="IPR005252">
    <property type="entry name" value="CoaBC"/>
</dbReference>
<dbReference type="PANTHER" id="PTHR14359:SF6">
    <property type="entry name" value="PHOSPHOPANTOTHENOYLCYSTEINE DECARBOXYLASE"/>
    <property type="match status" value="1"/>
</dbReference>
<comment type="pathway">
    <text evidence="3 4">Cofactor biosynthesis; coenzyme A biosynthesis; CoA from (R)-pantothenate: step 3/5.</text>
</comment>
<protein>
    <recommendedName>
        <fullName evidence="3">Coenzyme A biosynthesis bifunctional protein CoaBC</fullName>
    </recommendedName>
    <alternativeName>
        <fullName evidence="3">DNA/pantothenate metabolism flavoprotein</fullName>
    </alternativeName>
    <alternativeName>
        <fullName evidence="3">Phosphopantothenoylcysteine synthetase/decarboxylase</fullName>
        <shortName evidence="3">PPCS-PPCDC</shortName>
    </alternativeName>
    <domain>
        <recommendedName>
            <fullName evidence="3">Phosphopantothenoylcysteine decarboxylase</fullName>
            <shortName evidence="3">PPC decarboxylase</shortName>
            <shortName evidence="3">PPC-DC</shortName>
            <ecNumber evidence="3">4.1.1.36</ecNumber>
        </recommendedName>
        <alternativeName>
            <fullName evidence="3">CoaC</fullName>
        </alternativeName>
    </domain>
    <domain>
        <recommendedName>
            <fullName evidence="3">Phosphopantothenate--cysteine ligase</fullName>
            <ecNumber evidence="3">6.3.2.5</ecNumber>
        </recommendedName>
        <alternativeName>
            <fullName evidence="3">CoaB</fullName>
        </alternativeName>
        <alternativeName>
            <fullName evidence="3">Phosphopantothenoylcysteine synthetase</fullName>
            <shortName evidence="3">PPC synthetase</shortName>
            <shortName evidence="3">PPC-S</shortName>
        </alternativeName>
    </domain>
</protein>
<keyword evidence="3 4" id="KW-0288">FMN</keyword>
<dbReference type="SUPFAM" id="SSF52507">
    <property type="entry name" value="Homo-oligomeric flavin-containing Cys decarboxylases, HFCD"/>
    <property type="match status" value="1"/>
</dbReference>
<dbReference type="GO" id="GO:0015937">
    <property type="term" value="P:coenzyme A biosynthetic process"/>
    <property type="evidence" value="ECO:0007669"/>
    <property type="project" value="UniProtKB-UniRule"/>
</dbReference>
<dbReference type="EC" id="4.1.1.36" evidence="3"/>
<dbReference type="PANTHER" id="PTHR14359">
    <property type="entry name" value="HOMO-OLIGOMERIC FLAVIN CONTAINING CYS DECARBOXYLASE FAMILY"/>
    <property type="match status" value="1"/>
</dbReference>
<keyword evidence="3" id="KW-0460">Magnesium</keyword>
<accession>A0AAW9SDL5</accession>
<sequence length="404" mass="44235">MMKGKKLLIGITASIAAYKIALLIRILKKAGAEVQVIMTPSAFEFIPPLTLATLSEKPVLSEFVKDQTGTWNNHVDLGLWADLMLIAPASANTLAKMAHGLCDNLLLATYLSARCPVAIAPAMDLDMYAHPTTQQNLQTLQSFGHLLIDAEVGPLASGLEGKGRMAEPEHIFRFLEQYFTPGRQELSGKKVLITAGPTREYIDPVRYISNGSTGKMGFALAKEFAANGADVTVVCGPTEATPPSSEWAEIIPVTTAHEMYEATLQKFEKTDIAVFTAAVSDYTPKQIAPEKIKKDSPEMNIKLVKSKDIAKEMGLRKQTGQLTIGFALETQNEEENARGKLQKKNLDFVVLNSLRDQGAGFGYDTNQITIIDSQGTHKFELKSKDKVAKDIVTYAIACWKRKEA</sequence>
<comment type="function">
    <text evidence="3">Catalyzes two sequential steps in the biosynthesis of coenzyme A. In the first step cysteine is conjugated to 4'-phosphopantothenate to form 4-phosphopantothenoylcysteine. In the second step the latter compound is decarboxylated to form 4'-phosphopantotheine.</text>
</comment>
<evidence type="ECO:0000259" key="6">
    <source>
        <dbReference type="Pfam" id="PF04127"/>
    </source>
</evidence>
<dbReference type="Proteomes" id="UP001403385">
    <property type="component" value="Unassembled WGS sequence"/>
</dbReference>
<evidence type="ECO:0000256" key="1">
    <source>
        <dbReference type="ARBA" id="ARBA00022793"/>
    </source>
</evidence>
<dbReference type="EMBL" id="JBDKWZ010000007">
    <property type="protein sequence ID" value="MEN7548951.1"/>
    <property type="molecule type" value="Genomic_DNA"/>
</dbReference>
<keyword evidence="8" id="KW-1185">Reference proteome</keyword>
<comment type="pathway">
    <text evidence="3 4">Cofactor biosynthesis; coenzyme A biosynthesis; CoA from (R)-pantothenate: step 2/5.</text>
</comment>
<feature type="domain" description="Flavoprotein" evidence="5">
    <location>
        <begin position="5"/>
        <end position="176"/>
    </location>
</feature>
<evidence type="ECO:0000313" key="8">
    <source>
        <dbReference type="Proteomes" id="UP001403385"/>
    </source>
</evidence>
<keyword evidence="3" id="KW-0511">Multifunctional enzyme</keyword>
<comment type="similarity">
    <text evidence="3 4">In the C-terminal section; belongs to the PPC synthetase family.</text>
</comment>
<evidence type="ECO:0000256" key="4">
    <source>
        <dbReference type="RuleBase" id="RU364078"/>
    </source>
</evidence>
<feature type="binding site" evidence="3">
    <location>
        <position position="340"/>
    </location>
    <ligand>
        <name>CTP</name>
        <dbReference type="ChEBI" id="CHEBI:37563"/>
    </ligand>
</feature>